<dbReference type="InterPro" id="IPR029058">
    <property type="entry name" value="AB_hydrolase_fold"/>
</dbReference>
<evidence type="ECO:0000259" key="5">
    <source>
        <dbReference type="Pfam" id="PF00135"/>
    </source>
</evidence>
<dbReference type="InterPro" id="IPR002018">
    <property type="entry name" value="CarbesteraseB"/>
</dbReference>
<dbReference type="OrthoDB" id="4308422at2"/>
<feature type="region of interest" description="Disordered" evidence="4">
    <location>
        <begin position="1"/>
        <end position="21"/>
    </location>
</feature>
<dbReference type="GO" id="GO:0016787">
    <property type="term" value="F:hydrolase activity"/>
    <property type="evidence" value="ECO:0007669"/>
    <property type="project" value="UniProtKB-KW"/>
</dbReference>
<comment type="caution">
    <text evidence="6">The sequence shown here is derived from an EMBL/GenBank/DDBJ whole genome shotgun (WGS) entry which is preliminary data.</text>
</comment>
<evidence type="ECO:0000256" key="3">
    <source>
        <dbReference type="RuleBase" id="RU361235"/>
    </source>
</evidence>
<protein>
    <recommendedName>
        <fullName evidence="3">Carboxylic ester hydrolase</fullName>
        <ecNumber evidence="3">3.1.1.-</ecNumber>
    </recommendedName>
</protein>
<dbReference type="Proteomes" id="UP000249304">
    <property type="component" value="Unassembled WGS sequence"/>
</dbReference>
<evidence type="ECO:0000256" key="1">
    <source>
        <dbReference type="ARBA" id="ARBA00005964"/>
    </source>
</evidence>
<dbReference type="Pfam" id="PF00135">
    <property type="entry name" value="COesterase"/>
    <property type="match status" value="1"/>
</dbReference>
<comment type="similarity">
    <text evidence="1 3">Belongs to the type-B carboxylesterase/lipase family.</text>
</comment>
<dbReference type="EMBL" id="POUD01000068">
    <property type="protein sequence ID" value="PZG17361.1"/>
    <property type="molecule type" value="Genomic_DNA"/>
</dbReference>
<dbReference type="AlphaFoldDB" id="A0A2W2E4Y1"/>
<dbReference type="PROSITE" id="PS00122">
    <property type="entry name" value="CARBOXYLESTERASE_B_1"/>
    <property type="match status" value="1"/>
</dbReference>
<name>A0A2W2E4Y1_9ACTN</name>
<evidence type="ECO:0000256" key="4">
    <source>
        <dbReference type="SAM" id="MobiDB-lite"/>
    </source>
</evidence>
<keyword evidence="2 3" id="KW-0378">Hydrolase</keyword>
<accession>A0A2W2E4Y1</accession>
<dbReference type="InterPro" id="IPR050309">
    <property type="entry name" value="Type-B_Carboxylest/Lipase"/>
</dbReference>
<dbReference type="PANTHER" id="PTHR11559">
    <property type="entry name" value="CARBOXYLESTERASE"/>
    <property type="match status" value="1"/>
</dbReference>
<reference evidence="6 7" key="1">
    <citation type="submission" date="2018-01" db="EMBL/GenBank/DDBJ databases">
        <title>Draft genome sequence of Nonomuraea sp. KC333.</title>
        <authorList>
            <person name="Sahin N."/>
            <person name="Saygin H."/>
            <person name="Ay H."/>
        </authorList>
    </citation>
    <scope>NUCLEOTIDE SEQUENCE [LARGE SCALE GENOMIC DNA]</scope>
    <source>
        <strain evidence="6 7">KC333</strain>
    </source>
</reference>
<dbReference type="EC" id="3.1.1.-" evidence="3"/>
<feature type="domain" description="Carboxylesterase type B" evidence="5">
    <location>
        <begin position="66"/>
        <end position="533"/>
    </location>
</feature>
<gene>
    <name evidence="6" type="ORF">C1J01_18170</name>
</gene>
<keyword evidence="7" id="KW-1185">Reference proteome</keyword>
<evidence type="ECO:0000256" key="2">
    <source>
        <dbReference type="ARBA" id="ARBA00022801"/>
    </source>
</evidence>
<dbReference type="InterPro" id="IPR019826">
    <property type="entry name" value="Carboxylesterase_B_AS"/>
</dbReference>
<evidence type="ECO:0000313" key="7">
    <source>
        <dbReference type="Proteomes" id="UP000249304"/>
    </source>
</evidence>
<feature type="region of interest" description="Disordered" evidence="4">
    <location>
        <begin position="544"/>
        <end position="564"/>
    </location>
</feature>
<evidence type="ECO:0000313" key="6">
    <source>
        <dbReference type="EMBL" id="PZG17361.1"/>
    </source>
</evidence>
<dbReference type="SUPFAM" id="SSF53474">
    <property type="entry name" value="alpha/beta-Hydrolases"/>
    <property type="match status" value="1"/>
</dbReference>
<sequence length="564" mass="59306">MSGATSVREATFGRPDATLGSTGRRGAVPSVLVMDALRGRAVLGALALLLTQACGAAGVAGRAGDRPEVRLDSGWIRGIEDGDVVRFRGIRYAEPPVGELRWRPPEPVAAWQGVVPAARSGPACPQASDNPKESSDAEDCLTLDVTVPKKKGERPRPVMVWLHGGGFNAGRGSDYDPRRLVAQGDVVVVTVEFRLGVLGYLALPGMSGGGAFGLQDQQAALRWVRRNAAAFGGDAGNVTLFGESGGGIATCGHLTSPGSRGLFHKAIIQSGTCGTVLLPNAAAPGTPRIPYWRPLNETYAATRTAARQAGCRDAARTLECLRAKPVKELLDLTAYFTAASYGGPTLPADPGEALRDGNFARVPVLSGHTSKEALMMAGVMSLLGRPITDAGLPRLLREGFGDRADEVARRYPRDRFGSAAEAWAAPYTDAIFSCPHVATQDALAERTTVYAYVFGDDTAPPFVPALPGFPAGAGHASELAYLFDVKEKPIALDGRPVPLTQTQRSVARDMVTAWTTFARTGTPASGGKAWPRWQGGAPVAHLIGERPGGTATTPAPRCDLFDRP</sequence>
<proteinExistence type="inferred from homology"/>
<organism evidence="6 7">
    <name type="scientific">Nonomuraea aridisoli</name>
    <dbReference type="NCBI Taxonomy" id="2070368"/>
    <lineage>
        <taxon>Bacteria</taxon>
        <taxon>Bacillati</taxon>
        <taxon>Actinomycetota</taxon>
        <taxon>Actinomycetes</taxon>
        <taxon>Streptosporangiales</taxon>
        <taxon>Streptosporangiaceae</taxon>
        <taxon>Nonomuraea</taxon>
    </lineage>
</organism>
<dbReference type="Gene3D" id="3.40.50.1820">
    <property type="entry name" value="alpha/beta hydrolase"/>
    <property type="match status" value="1"/>
</dbReference>
<dbReference type="RefSeq" id="WP_111180168.1">
    <property type="nucleotide sequence ID" value="NZ_POUD01000068.1"/>
</dbReference>